<accession>A0A0V0QWZ7</accession>
<dbReference type="AlphaFoldDB" id="A0A0V0QWZ7"/>
<dbReference type="PANTHER" id="PTHR20929">
    <property type="entry name" value="LUNG ADENOMA SUSCEPTIBILITY 1-RELATED"/>
    <property type="match status" value="1"/>
</dbReference>
<organism evidence="2 3">
    <name type="scientific">Pseudocohnilembus persalinus</name>
    <name type="common">Ciliate</name>
    <dbReference type="NCBI Taxonomy" id="266149"/>
    <lineage>
        <taxon>Eukaryota</taxon>
        <taxon>Sar</taxon>
        <taxon>Alveolata</taxon>
        <taxon>Ciliophora</taxon>
        <taxon>Intramacronucleata</taxon>
        <taxon>Oligohymenophorea</taxon>
        <taxon>Scuticociliatia</taxon>
        <taxon>Philasterida</taxon>
        <taxon>Pseudocohnilembidae</taxon>
        <taxon>Pseudocohnilembus</taxon>
    </lineage>
</organism>
<protein>
    <submittedName>
        <fullName evidence="2">Uncharacterized protein</fullName>
    </submittedName>
</protein>
<name>A0A0V0QWZ7_PSEPJ</name>
<evidence type="ECO:0000256" key="1">
    <source>
        <dbReference type="SAM" id="MobiDB-lite"/>
    </source>
</evidence>
<dbReference type="GO" id="GO:0008017">
    <property type="term" value="F:microtubule binding"/>
    <property type="evidence" value="ECO:0007669"/>
    <property type="project" value="TreeGrafter"/>
</dbReference>
<dbReference type="EMBL" id="LDAU01000092">
    <property type="protein sequence ID" value="KRX06750.1"/>
    <property type="molecule type" value="Genomic_DNA"/>
</dbReference>
<dbReference type="InterPro" id="IPR023247">
    <property type="entry name" value="IC97/Dnai7-like"/>
</dbReference>
<dbReference type="PANTHER" id="PTHR20929:SF11">
    <property type="entry name" value="DYNEIN AXONEMAL INTERMEDIATE CHAIN 7"/>
    <property type="match status" value="1"/>
</dbReference>
<proteinExistence type="predicted"/>
<dbReference type="Proteomes" id="UP000054937">
    <property type="component" value="Unassembled WGS sequence"/>
</dbReference>
<reference evidence="2 3" key="1">
    <citation type="journal article" date="2015" name="Sci. Rep.">
        <title>Genome of the facultative scuticociliatosis pathogen Pseudocohnilembus persalinus provides insight into its virulence through horizontal gene transfer.</title>
        <authorList>
            <person name="Xiong J."/>
            <person name="Wang G."/>
            <person name="Cheng J."/>
            <person name="Tian M."/>
            <person name="Pan X."/>
            <person name="Warren A."/>
            <person name="Jiang C."/>
            <person name="Yuan D."/>
            <person name="Miao W."/>
        </authorList>
    </citation>
    <scope>NUCLEOTIDE SEQUENCE [LARGE SCALE GENOMIC DNA]</scope>
    <source>
        <strain evidence="2">36N120E</strain>
    </source>
</reference>
<dbReference type="GO" id="GO:0048487">
    <property type="term" value="F:beta-tubulin binding"/>
    <property type="evidence" value="ECO:0007669"/>
    <property type="project" value="TreeGrafter"/>
</dbReference>
<feature type="compositionally biased region" description="Basic residues" evidence="1">
    <location>
        <begin position="10"/>
        <end position="21"/>
    </location>
</feature>
<gene>
    <name evidence="2" type="ORF">PPERSA_09152</name>
</gene>
<evidence type="ECO:0000313" key="3">
    <source>
        <dbReference type="Proteomes" id="UP000054937"/>
    </source>
</evidence>
<dbReference type="OrthoDB" id="297923at2759"/>
<evidence type="ECO:0000313" key="2">
    <source>
        <dbReference type="EMBL" id="KRX06750.1"/>
    </source>
</evidence>
<feature type="region of interest" description="Disordered" evidence="1">
    <location>
        <begin position="1"/>
        <end position="51"/>
    </location>
</feature>
<feature type="compositionally biased region" description="Basic and acidic residues" evidence="1">
    <location>
        <begin position="26"/>
        <end position="49"/>
    </location>
</feature>
<keyword evidence="3" id="KW-1185">Reference proteome</keyword>
<dbReference type="InParanoid" id="A0A0V0QWZ7"/>
<dbReference type="GO" id="GO:0005930">
    <property type="term" value="C:axoneme"/>
    <property type="evidence" value="ECO:0007669"/>
    <property type="project" value="TreeGrafter"/>
</dbReference>
<comment type="caution">
    <text evidence="2">The sequence shown here is derived from an EMBL/GenBank/DDBJ whole genome shotgun (WGS) entry which is preliminary data.</text>
</comment>
<sequence length="873" mass="102223">MDETIEKFKKNSKLKKSHSKSPNKSPDIKKKQQETKRKKKDDEKSRQEMLQKQQQEQMLMKKDLDRLKQEIPEIEDQQQYYHARFEYWINPVGKTGYRVKPIDFASINIQAEVPRTYNSNRLIMTAMWCSYDYISILYGYQLDYQPFYVVGGVLNIEIFEYPTLPRIENKWKMKYRKDEYEDIKKLYYPNQEGQGSYNYNNTTPIKIYFQVPSDLFINRDSLKIATFDQQSGWQMDHINEIKFLDKEQKLLSFSSNKLAPFAIVNQRIEDFPYKSWKIKRYKENTSIFTLNGRRINLVFEIGAGYVKIIEDRTLDLDEQERFNKYFKDICGVQMTPGEMLYRLQQIGINYLPKDQDSQYAILEPKSYELEQFVNVEVAKASSQFQIKCSNWNEDCGQDKVITLIKPIQDYEIDENEETDIDQMTIMWQQNKCGILKLKETDSQLDFTLAGKTLAHSNLLLTLQKNETKDNYYKKEVQDKNQMLYWNTMQESSPQVMHDISQFNSMMNNSKITPKKGLKDPRLSISIAKSSASPLKNKNSLYGSILKSKQNNQVDLKNTSCISHLQGFLQGSTQLAKPLVQKFTKIELDNGLNKEIEGNNLFKQNREEYKNRVNSILKQSEKVSRGSQLQQSTTINDFSQFKSKIGNNTNNDNSIVDKSLSQFQGLLGKKENMLSSSKKVDSQKQEMISKFGTEIQFQNSILDPDLSQQSQNKIIMNQLNLNSKGRLNNYNRGDDQNIQQDKFDFFKINQHKYKNKANNVEFIPNSIDQITQIKENIYEEKIPSFQTKLAPNQKNIQDTTIYNSNVLAEALSQQFLDFAMQKQNETNQMQVLYQQMGPLIQEIEGGMKLQDLTLNQKMNDQDIQILQNLSDIVY</sequence>